<dbReference type="CDD" id="cd02947">
    <property type="entry name" value="TRX_family"/>
    <property type="match status" value="1"/>
</dbReference>
<evidence type="ECO:0000313" key="2">
    <source>
        <dbReference type="EMBL" id="QPI16275.1"/>
    </source>
</evidence>
<name>A0A7S9STR0_9VIRU</name>
<sequence length="119" mass="13618">MEETVTWRIFGMYMLIILFMLFASTAFGQMKVIQFNAGWNSANEVPWVMGLEDCNTYAYVDIAKDTEAQTKHKIAVIPTIIIFKDGEEVARFQADLSFKMVATKEEVQGEIDNQLMSDF</sequence>
<dbReference type="Gene3D" id="3.40.30.10">
    <property type="entry name" value="Glutaredoxin"/>
    <property type="match status" value="1"/>
</dbReference>
<organism evidence="2">
    <name type="scientific">Virus NIOZ-UU157</name>
    <dbReference type="NCBI Taxonomy" id="2763269"/>
    <lineage>
        <taxon>Viruses</taxon>
    </lineage>
</organism>
<evidence type="ECO:0008006" key="3">
    <source>
        <dbReference type="Google" id="ProtNLM"/>
    </source>
</evidence>
<accession>A0A7S9STR0</accession>
<proteinExistence type="predicted"/>
<keyword evidence="1" id="KW-0472">Membrane</keyword>
<dbReference type="InterPro" id="IPR036249">
    <property type="entry name" value="Thioredoxin-like_sf"/>
</dbReference>
<dbReference type="SUPFAM" id="SSF52833">
    <property type="entry name" value="Thioredoxin-like"/>
    <property type="match status" value="1"/>
</dbReference>
<keyword evidence="1" id="KW-1133">Transmembrane helix</keyword>
<gene>
    <name evidence="2" type="ORF">NIOZUU157_00160</name>
</gene>
<reference evidence="2" key="1">
    <citation type="submission" date="2020-08" db="EMBL/GenBank/DDBJ databases">
        <title>Bridging the membrane lipid divide: bacteria of the FCB group superphylum have the potential to synthesize archaeal ether lipids.</title>
        <authorList>
            <person name="Villanueva L."/>
            <person name="von Meijenfeldt F.A.B."/>
            <person name="Westbye A.B."/>
            <person name="Yadav S."/>
            <person name="Hopmans E.C."/>
            <person name="Dutilh B.E."/>
            <person name="Sinninghe Damste J.S."/>
        </authorList>
    </citation>
    <scope>NUCLEOTIDE SEQUENCE</scope>
    <source>
        <strain evidence="2">NIOZ-UU157</strain>
    </source>
</reference>
<protein>
    <recommendedName>
        <fullName evidence="3">Thioredoxin domain-containing protein</fullName>
    </recommendedName>
</protein>
<evidence type="ECO:0000256" key="1">
    <source>
        <dbReference type="SAM" id="Phobius"/>
    </source>
</evidence>
<dbReference type="EMBL" id="MW030548">
    <property type="protein sequence ID" value="QPI16275.1"/>
    <property type="molecule type" value="Genomic_DNA"/>
</dbReference>
<keyword evidence="1" id="KW-0812">Transmembrane</keyword>
<feature type="transmembrane region" description="Helical" evidence="1">
    <location>
        <begin position="6"/>
        <end position="27"/>
    </location>
</feature>